<dbReference type="PANTHER" id="PTHR31140">
    <property type="entry name" value="B3 DOMAIN-CONTAINING TRANSCRIPTION FACTOR ABI3"/>
    <property type="match status" value="1"/>
</dbReference>
<gene>
    <name evidence="8" type="primary">LOC112287129</name>
    <name evidence="7" type="ORF">PHYPA_012956</name>
</gene>
<dbReference type="Gramene" id="Pp3c9_20090V3.1">
    <property type="protein sequence ID" value="Pp3c9_20090V3.1"/>
    <property type="gene ID" value="Pp3c9_20090"/>
</dbReference>
<dbReference type="Pfam" id="PF02362">
    <property type="entry name" value="B3"/>
    <property type="match status" value="1"/>
</dbReference>
<dbReference type="PANTHER" id="PTHR31140:SF74">
    <property type="entry name" value="B3 DOMAIN-CONTAINING TRANSCRIPTION FACTOR LEC2"/>
    <property type="match status" value="1"/>
</dbReference>
<evidence type="ECO:0000313" key="8">
    <source>
        <dbReference type="EnsemblPlants" id="Pp3c9_20090V3.1"/>
    </source>
</evidence>
<feature type="compositionally biased region" description="Low complexity" evidence="5">
    <location>
        <begin position="522"/>
        <end position="533"/>
    </location>
</feature>
<dbReference type="InterPro" id="IPR003340">
    <property type="entry name" value="B3_DNA-bd"/>
</dbReference>
<dbReference type="EnsemblPlants" id="Pp3c9_20090V3.3">
    <property type="protein sequence ID" value="Pp3c9_20090V3.3"/>
    <property type="gene ID" value="Pp3c9_20090"/>
</dbReference>
<keyword evidence="1" id="KW-0805">Transcription regulation</keyword>
<keyword evidence="3" id="KW-0804">Transcription</keyword>
<dbReference type="Gene3D" id="2.40.330.10">
    <property type="entry name" value="DNA-binding pseudobarrel domain"/>
    <property type="match status" value="1"/>
</dbReference>
<dbReference type="EMBL" id="ABEU02000009">
    <property type="protein sequence ID" value="PNR48479.1"/>
    <property type="molecule type" value="Genomic_DNA"/>
</dbReference>
<reference evidence="7 9" key="1">
    <citation type="journal article" date="2008" name="Science">
        <title>The Physcomitrella genome reveals evolutionary insights into the conquest of land by plants.</title>
        <authorList>
            <person name="Rensing S."/>
            <person name="Lang D."/>
            <person name="Zimmer A."/>
            <person name="Terry A."/>
            <person name="Salamov A."/>
            <person name="Shapiro H."/>
            <person name="Nishiyama T."/>
            <person name="Perroud P.-F."/>
            <person name="Lindquist E."/>
            <person name="Kamisugi Y."/>
            <person name="Tanahashi T."/>
            <person name="Sakakibara K."/>
            <person name="Fujita T."/>
            <person name="Oishi K."/>
            <person name="Shin-I T."/>
            <person name="Kuroki Y."/>
            <person name="Toyoda A."/>
            <person name="Suzuki Y."/>
            <person name="Hashimoto A."/>
            <person name="Yamaguchi K."/>
            <person name="Sugano A."/>
            <person name="Kohara Y."/>
            <person name="Fujiyama A."/>
            <person name="Anterola A."/>
            <person name="Aoki S."/>
            <person name="Ashton N."/>
            <person name="Barbazuk W.B."/>
            <person name="Barker E."/>
            <person name="Bennetzen J."/>
            <person name="Bezanilla M."/>
            <person name="Blankenship R."/>
            <person name="Cho S.H."/>
            <person name="Dutcher S."/>
            <person name="Estelle M."/>
            <person name="Fawcett J.A."/>
            <person name="Gundlach H."/>
            <person name="Hanada K."/>
            <person name="Heyl A."/>
            <person name="Hicks K.A."/>
            <person name="Hugh J."/>
            <person name="Lohr M."/>
            <person name="Mayer K."/>
            <person name="Melkozernov A."/>
            <person name="Murata T."/>
            <person name="Nelson D."/>
            <person name="Pils B."/>
            <person name="Prigge M."/>
            <person name="Reiss B."/>
            <person name="Renner T."/>
            <person name="Rombauts S."/>
            <person name="Rushton P."/>
            <person name="Sanderfoot A."/>
            <person name="Schween G."/>
            <person name="Shiu S.-H."/>
            <person name="Stueber K."/>
            <person name="Theodoulou F.L."/>
            <person name="Tu H."/>
            <person name="Van de Peer Y."/>
            <person name="Verrier P.J."/>
            <person name="Waters E."/>
            <person name="Wood A."/>
            <person name="Yang L."/>
            <person name="Cove D."/>
            <person name="Cuming A."/>
            <person name="Hasebe M."/>
            <person name="Lucas S."/>
            <person name="Mishler D.B."/>
            <person name="Reski R."/>
            <person name="Grigoriev I."/>
            <person name="Quatrano R.S."/>
            <person name="Boore J.L."/>
        </authorList>
    </citation>
    <scope>NUCLEOTIDE SEQUENCE [LARGE SCALE GENOMIC DNA]</scope>
    <source>
        <strain evidence="8 9">cv. Gransden 2004</strain>
    </source>
</reference>
<dbReference type="RefSeq" id="XP_024385618.1">
    <property type="nucleotide sequence ID" value="XM_024529850.2"/>
</dbReference>
<dbReference type="AlphaFoldDB" id="A0A2K1K3Y1"/>
<dbReference type="Proteomes" id="UP000006727">
    <property type="component" value="Chromosome 9"/>
</dbReference>
<reference evidence="8" key="3">
    <citation type="submission" date="2020-12" db="UniProtKB">
        <authorList>
            <consortium name="EnsemblPlants"/>
        </authorList>
    </citation>
    <scope>IDENTIFICATION</scope>
</reference>
<reference evidence="7 9" key="2">
    <citation type="journal article" date="2018" name="Plant J.">
        <title>The Physcomitrella patens chromosome-scale assembly reveals moss genome structure and evolution.</title>
        <authorList>
            <person name="Lang D."/>
            <person name="Ullrich K.K."/>
            <person name="Murat F."/>
            <person name="Fuchs J."/>
            <person name="Jenkins J."/>
            <person name="Haas F.B."/>
            <person name="Piednoel M."/>
            <person name="Gundlach H."/>
            <person name="Van Bel M."/>
            <person name="Meyberg R."/>
            <person name="Vives C."/>
            <person name="Morata J."/>
            <person name="Symeonidi A."/>
            <person name="Hiss M."/>
            <person name="Muchero W."/>
            <person name="Kamisugi Y."/>
            <person name="Saleh O."/>
            <person name="Blanc G."/>
            <person name="Decker E.L."/>
            <person name="van Gessel N."/>
            <person name="Grimwood J."/>
            <person name="Hayes R.D."/>
            <person name="Graham S.W."/>
            <person name="Gunter L.E."/>
            <person name="McDaniel S.F."/>
            <person name="Hoernstein S.N.W."/>
            <person name="Larsson A."/>
            <person name="Li F.W."/>
            <person name="Perroud P.F."/>
            <person name="Phillips J."/>
            <person name="Ranjan P."/>
            <person name="Rokshar D.S."/>
            <person name="Rothfels C.J."/>
            <person name="Schneider L."/>
            <person name="Shu S."/>
            <person name="Stevenson D.W."/>
            <person name="Thummler F."/>
            <person name="Tillich M."/>
            <person name="Villarreal Aguilar J.C."/>
            <person name="Widiez T."/>
            <person name="Wong G.K."/>
            <person name="Wymore A."/>
            <person name="Zhang Y."/>
            <person name="Zimmer A.D."/>
            <person name="Quatrano R.S."/>
            <person name="Mayer K.F.X."/>
            <person name="Goodstein D."/>
            <person name="Casacuberta J.M."/>
            <person name="Vandepoele K."/>
            <person name="Reski R."/>
            <person name="Cuming A.C."/>
            <person name="Tuskan G.A."/>
            <person name="Maumus F."/>
            <person name="Salse J."/>
            <person name="Schmutz J."/>
            <person name="Rensing S.A."/>
        </authorList>
    </citation>
    <scope>NUCLEOTIDE SEQUENCE [LARGE SCALE GENOMIC DNA]</scope>
    <source>
        <strain evidence="8 9">cv. Gransden 2004</strain>
    </source>
</reference>
<evidence type="ECO:0000256" key="1">
    <source>
        <dbReference type="ARBA" id="ARBA00023015"/>
    </source>
</evidence>
<dbReference type="InterPro" id="IPR015300">
    <property type="entry name" value="DNA-bd_pseudobarrel_sf"/>
</dbReference>
<dbReference type="PaxDb" id="3218-PP1S314_2V6.1"/>
<dbReference type="Gramene" id="Pp3c9_20090V3.2">
    <property type="protein sequence ID" value="Pp3c9_20090V3.2"/>
    <property type="gene ID" value="Pp3c9_20090"/>
</dbReference>
<feature type="domain" description="TF-B3" evidence="6">
    <location>
        <begin position="333"/>
        <end position="434"/>
    </location>
</feature>
<feature type="region of interest" description="Disordered" evidence="5">
    <location>
        <begin position="245"/>
        <end position="266"/>
    </location>
</feature>
<feature type="region of interest" description="Disordered" evidence="5">
    <location>
        <begin position="449"/>
        <end position="500"/>
    </location>
</feature>
<evidence type="ECO:0000313" key="9">
    <source>
        <dbReference type="Proteomes" id="UP000006727"/>
    </source>
</evidence>
<name>A0A2K1K3Y1_PHYPA</name>
<dbReference type="GeneID" id="112287129"/>
<protein>
    <recommendedName>
        <fullName evidence="6">TF-B3 domain-containing protein</fullName>
    </recommendedName>
</protein>
<keyword evidence="9" id="KW-1185">Reference proteome</keyword>
<dbReference type="GO" id="GO:0003700">
    <property type="term" value="F:DNA-binding transcription factor activity"/>
    <property type="evidence" value="ECO:0007669"/>
    <property type="project" value="InterPro"/>
</dbReference>
<feature type="region of interest" description="Disordered" evidence="5">
    <location>
        <begin position="522"/>
        <end position="541"/>
    </location>
</feature>
<evidence type="ECO:0000259" key="6">
    <source>
        <dbReference type="SMART" id="SM01019"/>
    </source>
</evidence>
<dbReference type="EnsemblPlants" id="Pp3c9_20090V3.1">
    <property type="protein sequence ID" value="Pp3c9_20090V3.1"/>
    <property type="gene ID" value="Pp3c9_20090"/>
</dbReference>
<evidence type="ECO:0000256" key="2">
    <source>
        <dbReference type="ARBA" id="ARBA00023125"/>
    </source>
</evidence>
<evidence type="ECO:0000256" key="5">
    <source>
        <dbReference type="SAM" id="MobiDB-lite"/>
    </source>
</evidence>
<feature type="compositionally biased region" description="Low complexity" evidence="5">
    <location>
        <begin position="473"/>
        <end position="491"/>
    </location>
</feature>
<dbReference type="CDD" id="cd10017">
    <property type="entry name" value="B3_DNA"/>
    <property type="match status" value="1"/>
</dbReference>
<keyword evidence="2" id="KW-0238">DNA-binding</keyword>
<dbReference type="SUPFAM" id="SSF101936">
    <property type="entry name" value="DNA-binding pseudobarrel domain"/>
    <property type="match status" value="1"/>
</dbReference>
<keyword evidence="4" id="KW-0539">Nucleus</keyword>
<evidence type="ECO:0000256" key="3">
    <source>
        <dbReference type="ARBA" id="ARBA00023163"/>
    </source>
</evidence>
<dbReference type="InterPro" id="IPR044800">
    <property type="entry name" value="LEC2-like"/>
</dbReference>
<sequence length="649" mass="69885">MRLATMDVVGGVIVAAQSSKTGSSGESRGRLSGIKRSCGCRGGRDHCGKDTASSLTEQAAPVWRSLRSAGESPFEGWKSTTTTTATTTAKSNLQRWGMVVESKGGGVERVADDECNNDLCNALSCAASEGGSFGGSEHGLRNGVILGGLRESTEVKIESLSTGIMNFEPESVNSAPSVSDGGLFFWASAPCTYGSCLLKSPDPYLISTTVATDPFSGVCHGSSPEAERDRQIAFTFDDSSLSLGPRIMTTERSEGEPPPKRATRSSLQIGSLNLREQDVEASSASRLVRSTSAFGDGFSQESSGALMAPLFRSNSSMFPKPARSWADPLRFLLKKELTVTDVGELGRIILPKRDAECQLPHLDSKEGKLLTMEDYNSNKHWTLRYKWWPNNKSRMYVLESTGEFVKYYDLKEKDELIVYKDGHGKLVIRGQKWSSSAILRTDSFLGPSGFKSKSTGKRSPKGGNVRSNICKGSPTASSSNSSAQPSNNYQALDSPHEHESADVLDFKLGPATSLVTNHIMATQQASQRTTTRTPSPPYNDGGLTKLHHLDVPTSSPVANMHPKISLNTLDCGMLPGSVHPTSASSSLHYHVEPSEIAPIGNYGAVAVHSDGAIDWEKLPDPPGNLIEFPDPPAIEFPIDEFECSWAEFS</sequence>
<proteinExistence type="predicted"/>
<evidence type="ECO:0000313" key="7">
    <source>
        <dbReference type="EMBL" id="PNR48479.1"/>
    </source>
</evidence>
<dbReference type="Gramene" id="Pp3c9_20090V3.3">
    <property type="protein sequence ID" value="Pp3c9_20090V3.3"/>
    <property type="gene ID" value="Pp3c9_20090"/>
</dbReference>
<dbReference type="EnsemblPlants" id="Pp3c9_20090V3.2">
    <property type="protein sequence ID" value="Pp3c9_20090V3.2"/>
    <property type="gene ID" value="Pp3c9_20090"/>
</dbReference>
<evidence type="ECO:0000256" key="4">
    <source>
        <dbReference type="ARBA" id="ARBA00023242"/>
    </source>
</evidence>
<organism evidence="7">
    <name type="scientific">Physcomitrium patens</name>
    <name type="common">Spreading-leaved earth moss</name>
    <name type="synonym">Physcomitrella patens</name>
    <dbReference type="NCBI Taxonomy" id="3218"/>
    <lineage>
        <taxon>Eukaryota</taxon>
        <taxon>Viridiplantae</taxon>
        <taxon>Streptophyta</taxon>
        <taxon>Embryophyta</taxon>
        <taxon>Bryophyta</taxon>
        <taxon>Bryophytina</taxon>
        <taxon>Bryopsida</taxon>
        <taxon>Funariidae</taxon>
        <taxon>Funariales</taxon>
        <taxon>Funariaceae</taxon>
        <taxon>Physcomitrium</taxon>
    </lineage>
</organism>
<dbReference type="GO" id="GO:0003677">
    <property type="term" value="F:DNA binding"/>
    <property type="evidence" value="ECO:0007669"/>
    <property type="project" value="UniProtKB-KW"/>
</dbReference>
<accession>A0A2K1K3Y1</accession>
<dbReference type="SMART" id="SM01019">
    <property type="entry name" value="B3"/>
    <property type="match status" value="1"/>
</dbReference>
<feature type="compositionally biased region" description="Basic and acidic residues" evidence="5">
    <location>
        <begin position="249"/>
        <end position="259"/>
    </location>
</feature>